<feature type="transmembrane region" description="Helical" evidence="1">
    <location>
        <begin position="39"/>
        <end position="58"/>
    </location>
</feature>
<name>A0A5B6WKY4_9ROSI</name>
<evidence type="ECO:0000313" key="2">
    <source>
        <dbReference type="EMBL" id="KAA3481727.1"/>
    </source>
</evidence>
<dbReference type="CDD" id="cd09272">
    <property type="entry name" value="RNase_HI_RT_Ty1"/>
    <property type="match status" value="1"/>
</dbReference>
<evidence type="ECO:0000256" key="1">
    <source>
        <dbReference type="SAM" id="Phobius"/>
    </source>
</evidence>
<dbReference type="PANTHER" id="PTHR11439">
    <property type="entry name" value="GAG-POL-RELATED RETROTRANSPOSON"/>
    <property type="match status" value="1"/>
</dbReference>
<dbReference type="EMBL" id="SMMG02000003">
    <property type="protein sequence ID" value="KAA3481727.1"/>
    <property type="molecule type" value="Genomic_DNA"/>
</dbReference>
<reference evidence="3" key="1">
    <citation type="journal article" date="2019" name="Plant Biotechnol. J.">
        <title>Genome sequencing of the Australian wild diploid species Gossypium australe highlights disease resistance and delayed gland morphogenesis.</title>
        <authorList>
            <person name="Cai Y."/>
            <person name="Cai X."/>
            <person name="Wang Q."/>
            <person name="Wang P."/>
            <person name="Zhang Y."/>
            <person name="Cai C."/>
            <person name="Xu Y."/>
            <person name="Wang K."/>
            <person name="Zhou Z."/>
            <person name="Wang C."/>
            <person name="Geng S."/>
            <person name="Li B."/>
            <person name="Dong Q."/>
            <person name="Hou Y."/>
            <person name="Wang H."/>
            <person name="Ai P."/>
            <person name="Liu Z."/>
            <person name="Yi F."/>
            <person name="Sun M."/>
            <person name="An G."/>
            <person name="Cheng J."/>
            <person name="Zhang Y."/>
            <person name="Shi Q."/>
            <person name="Xie Y."/>
            <person name="Shi X."/>
            <person name="Chang Y."/>
            <person name="Huang F."/>
            <person name="Chen Y."/>
            <person name="Hong S."/>
            <person name="Mi L."/>
            <person name="Sun Q."/>
            <person name="Zhang L."/>
            <person name="Zhou B."/>
            <person name="Peng R."/>
            <person name="Zhang X."/>
            <person name="Liu F."/>
        </authorList>
    </citation>
    <scope>NUCLEOTIDE SEQUENCE [LARGE SCALE GENOMIC DNA]</scope>
    <source>
        <strain evidence="3">cv. PA1801</strain>
    </source>
</reference>
<organism evidence="2 3">
    <name type="scientific">Gossypium australe</name>
    <dbReference type="NCBI Taxonomy" id="47621"/>
    <lineage>
        <taxon>Eukaryota</taxon>
        <taxon>Viridiplantae</taxon>
        <taxon>Streptophyta</taxon>
        <taxon>Embryophyta</taxon>
        <taxon>Tracheophyta</taxon>
        <taxon>Spermatophyta</taxon>
        <taxon>Magnoliopsida</taxon>
        <taxon>eudicotyledons</taxon>
        <taxon>Gunneridae</taxon>
        <taxon>Pentapetalae</taxon>
        <taxon>rosids</taxon>
        <taxon>malvids</taxon>
        <taxon>Malvales</taxon>
        <taxon>Malvaceae</taxon>
        <taxon>Malvoideae</taxon>
        <taxon>Gossypium</taxon>
    </lineage>
</organism>
<dbReference type="AlphaFoldDB" id="A0A5B6WKY4"/>
<evidence type="ECO:0000313" key="3">
    <source>
        <dbReference type="Proteomes" id="UP000325315"/>
    </source>
</evidence>
<gene>
    <name evidence="2" type="ORF">EPI10_022068</name>
</gene>
<dbReference type="PANTHER" id="PTHR11439:SF467">
    <property type="entry name" value="INTEGRASE CATALYTIC DOMAIN-CONTAINING PROTEIN"/>
    <property type="match status" value="1"/>
</dbReference>
<keyword evidence="3" id="KW-1185">Reference proteome</keyword>
<proteinExistence type="predicted"/>
<sequence>MAKIQNMRALIAASDYSFLHRVPSSLLEKNTFVNYLNEVLYLVLRVFILQWLALLLSLRMKEINSLILLILTRPDIAYAVNRICQFMHAPTSVHLIALKQILLCLNGILDYGHLNMWTLTRVWILITVALQQATVCILVTRLSLSVPKSILWFHDLLMRLNIKCCYLACFVAQRIATSKCFQPTVWCDNSSAVAVAANPILYSKFKHVKLNLFFFREKVADGSLNDEEVPTCNQVTDILTKPLSVSFFTRFQNFLRVLPIEKMGEC</sequence>
<protein>
    <submittedName>
        <fullName evidence="2">Uncharacterized protein</fullName>
    </submittedName>
</protein>
<dbReference type="OrthoDB" id="1192411at2759"/>
<keyword evidence="1" id="KW-1133">Transmembrane helix</keyword>
<dbReference type="Proteomes" id="UP000325315">
    <property type="component" value="Unassembled WGS sequence"/>
</dbReference>
<comment type="caution">
    <text evidence="2">The sequence shown here is derived from an EMBL/GenBank/DDBJ whole genome shotgun (WGS) entry which is preliminary data.</text>
</comment>
<keyword evidence="1" id="KW-0812">Transmembrane</keyword>
<keyword evidence="1" id="KW-0472">Membrane</keyword>
<accession>A0A5B6WKY4</accession>